<proteinExistence type="predicted"/>
<dbReference type="AlphaFoldDB" id="A0A6H1ZEL0"/>
<reference evidence="1" key="1">
    <citation type="submission" date="2020-03" db="EMBL/GenBank/DDBJ databases">
        <title>The deep terrestrial virosphere.</title>
        <authorList>
            <person name="Holmfeldt K."/>
            <person name="Nilsson E."/>
            <person name="Simone D."/>
            <person name="Lopez-Fernandez M."/>
            <person name="Wu X."/>
            <person name="de Brujin I."/>
            <person name="Lundin D."/>
            <person name="Andersson A."/>
            <person name="Bertilsson S."/>
            <person name="Dopson M."/>
        </authorList>
    </citation>
    <scope>NUCLEOTIDE SEQUENCE</scope>
    <source>
        <strain evidence="4">MM415A00138</strain>
        <strain evidence="2">MM415B00361</strain>
        <strain evidence="1">TM448A00273</strain>
        <strain evidence="3">TM448B00155</strain>
    </source>
</reference>
<name>A0A6H1ZEL0_9ZZZZ</name>
<dbReference type="EMBL" id="MT145196">
    <property type="protein sequence ID" value="QJI05227.1"/>
    <property type="molecule type" value="Genomic_DNA"/>
</dbReference>
<evidence type="ECO:0000313" key="3">
    <source>
        <dbReference type="EMBL" id="QJH93921.1"/>
    </source>
</evidence>
<gene>
    <name evidence="4" type="ORF">MM415A00138_0040</name>
    <name evidence="2" type="ORF">MM415B00361_0020</name>
    <name evidence="1" type="ORF">TM448A00273_0021</name>
    <name evidence="3" type="ORF">TM448B00155_0037</name>
</gene>
<dbReference type="EMBL" id="MT141549">
    <property type="protein sequence ID" value="QJA66100.1"/>
    <property type="molecule type" value="Genomic_DNA"/>
</dbReference>
<sequence>MGTKGTKHRVSLTLAQLNLYRATAKTETRYALQGIVVRKTFAAATNGRVLAIIQHKEPTPEGFTGTLLHREEAKTAVALMPRGRKYTPPPAVLDVEGGTHTLHVSRKTSGSVALESKAVEGSVPNVLAVIPKGVPLARVVLNTEYLQALTSILAATDAEFPHMTLEFHPGRSPVVVRGTGGEEARRFLGVVMPVDVSLGGPLNPTLGEMCHRLATALAKEECTASGGEACACFPCGARRILKVAEKAESEWWRPSEED</sequence>
<evidence type="ECO:0000313" key="4">
    <source>
        <dbReference type="EMBL" id="QJI05227.1"/>
    </source>
</evidence>
<protein>
    <submittedName>
        <fullName evidence="1">Uncharacterized protein</fullName>
    </submittedName>
</protein>
<evidence type="ECO:0000313" key="1">
    <source>
        <dbReference type="EMBL" id="QJA45695.1"/>
    </source>
</evidence>
<evidence type="ECO:0000313" key="2">
    <source>
        <dbReference type="EMBL" id="QJA66100.1"/>
    </source>
</evidence>
<organism evidence="1">
    <name type="scientific">viral metagenome</name>
    <dbReference type="NCBI Taxonomy" id="1070528"/>
    <lineage>
        <taxon>unclassified sequences</taxon>
        <taxon>metagenomes</taxon>
        <taxon>organismal metagenomes</taxon>
    </lineage>
</organism>
<dbReference type="EMBL" id="MT143995">
    <property type="protein sequence ID" value="QJA45695.1"/>
    <property type="molecule type" value="Genomic_DNA"/>
</dbReference>
<dbReference type="EMBL" id="MT144593">
    <property type="protein sequence ID" value="QJH93921.1"/>
    <property type="molecule type" value="Genomic_DNA"/>
</dbReference>
<accession>A0A6H1ZEL0</accession>